<feature type="region of interest" description="Disordered" evidence="14">
    <location>
        <begin position="753"/>
        <end position="784"/>
    </location>
</feature>
<keyword evidence="8 15" id="KW-1133">Transmembrane helix</keyword>
<evidence type="ECO:0000256" key="1">
    <source>
        <dbReference type="ARBA" id="ARBA00001971"/>
    </source>
</evidence>
<evidence type="ECO:0000256" key="8">
    <source>
        <dbReference type="ARBA" id="ARBA00022989"/>
    </source>
</evidence>
<feature type="transmembrane region" description="Helical" evidence="15">
    <location>
        <begin position="71"/>
        <end position="91"/>
    </location>
</feature>
<dbReference type="InterPro" id="IPR029062">
    <property type="entry name" value="Class_I_gatase-like"/>
</dbReference>
<dbReference type="Pfam" id="PF01965">
    <property type="entry name" value="DJ-1_PfpI"/>
    <property type="match status" value="1"/>
</dbReference>
<dbReference type="PRINTS" id="PR00385">
    <property type="entry name" value="P450"/>
</dbReference>
<evidence type="ECO:0000313" key="18">
    <source>
        <dbReference type="Proteomes" id="UP000033647"/>
    </source>
</evidence>
<dbReference type="InterPro" id="IPR036396">
    <property type="entry name" value="Cyt_P450_sf"/>
</dbReference>
<dbReference type="GO" id="GO:0005506">
    <property type="term" value="F:iron ion binding"/>
    <property type="evidence" value="ECO:0007669"/>
    <property type="project" value="InterPro"/>
</dbReference>
<organism evidence="17 18">
    <name type="scientific">Zymoseptoria brevis</name>
    <dbReference type="NCBI Taxonomy" id="1047168"/>
    <lineage>
        <taxon>Eukaryota</taxon>
        <taxon>Fungi</taxon>
        <taxon>Dikarya</taxon>
        <taxon>Ascomycota</taxon>
        <taxon>Pezizomycotina</taxon>
        <taxon>Dothideomycetes</taxon>
        <taxon>Dothideomycetidae</taxon>
        <taxon>Mycosphaerellales</taxon>
        <taxon>Mycosphaerellaceae</taxon>
        <taxon>Zymoseptoria</taxon>
    </lineage>
</organism>
<dbReference type="InterPro" id="IPR001128">
    <property type="entry name" value="Cyt_P450"/>
</dbReference>
<dbReference type="PRINTS" id="PR00463">
    <property type="entry name" value="EP450I"/>
</dbReference>
<dbReference type="Gene3D" id="1.10.630.10">
    <property type="entry name" value="Cytochrome P450"/>
    <property type="match status" value="1"/>
</dbReference>
<keyword evidence="9" id="KW-0560">Oxidoreductase</keyword>
<dbReference type="InterPro" id="IPR002401">
    <property type="entry name" value="Cyt_P450_E_grp-I"/>
</dbReference>
<dbReference type="SUPFAM" id="SSF48264">
    <property type="entry name" value="Cytochrome P450"/>
    <property type="match status" value="1"/>
</dbReference>
<dbReference type="GO" id="GO:1902181">
    <property type="term" value="P:verruculogen biosynthetic process"/>
    <property type="evidence" value="ECO:0007669"/>
    <property type="project" value="UniProtKB-ARBA"/>
</dbReference>
<evidence type="ECO:0000256" key="6">
    <source>
        <dbReference type="ARBA" id="ARBA00022692"/>
    </source>
</evidence>
<dbReference type="InterPro" id="IPR002818">
    <property type="entry name" value="DJ-1/PfpI"/>
</dbReference>
<evidence type="ECO:0000256" key="14">
    <source>
        <dbReference type="SAM" id="MobiDB-lite"/>
    </source>
</evidence>
<dbReference type="Gene3D" id="3.40.50.880">
    <property type="match status" value="1"/>
</dbReference>
<dbReference type="Pfam" id="PF00067">
    <property type="entry name" value="p450"/>
    <property type="match status" value="1"/>
</dbReference>
<evidence type="ECO:0000256" key="10">
    <source>
        <dbReference type="ARBA" id="ARBA00023004"/>
    </source>
</evidence>
<keyword evidence="18" id="KW-1185">Reference proteome</keyword>
<keyword evidence="12 15" id="KW-0472">Membrane</keyword>
<evidence type="ECO:0000256" key="7">
    <source>
        <dbReference type="ARBA" id="ARBA00022723"/>
    </source>
</evidence>
<keyword evidence="10 13" id="KW-0408">Iron</keyword>
<dbReference type="STRING" id="1047168.A0A0F4G6S1"/>
<evidence type="ECO:0000256" key="11">
    <source>
        <dbReference type="ARBA" id="ARBA00023033"/>
    </source>
</evidence>
<accession>A0A0F4G6S1</accession>
<evidence type="ECO:0000256" key="5">
    <source>
        <dbReference type="ARBA" id="ARBA00022617"/>
    </source>
</evidence>
<dbReference type="PANTHER" id="PTHR24305:SF112">
    <property type="entry name" value="L-ORNITHINE-N5-MONOOXYGENASE (EUROFUNG)"/>
    <property type="match status" value="1"/>
</dbReference>
<sequence length="856" mass="95596">MSTAAAPLATSSLGAFAAGTGLYWLYFNRFETHMHALRFINTFLLANVAGFFGLTASYGLTTSAAFSTLTWASVALLAALFGNCLVYRLLLNPLNRFPGPYPARISNFWLSTQLAAKADGYYWLQAQHQKHGKIVRIGTNDLSITDPEIMELAYGAKSRVTKSIWYDGDKPLTSMQTSRDKGLHDRRRRVWAPAFSEKAIRDYETEIQTFNDKFLTKIAEHGDKAVNLTKWFNLFSFDAMGLLAFGRDYGMLDKGEKPHELEMLDEGMQPLAYRLPLWFFRLLTAIPGLSAGYQKFVNFCVSELTWRVQNEGNTKRDVDIMGWLLQAYKDVPHPEKDTMLQADARLIIVAGSDTTAATFTYLFFHLAQNPNIVQKLREELDPLTTGDWQDKDIRNAPILNGCINEALRMHPPVPSGVERLTPPEGLKVGDTWIPGNVQFVTPMFVMGRDASIYAQPDTFLPERWSTQSDKVKHKDAFAPFSMGPMGCIGKNLALMELRTLTTRLVQKFDWRLADGEDGSRILRGTKDHFTVDLGDCEVVCGERKSTEEPEGVFEPLKVLITLHDDMDTMDAVGPLEVFSWAQHDAKNPDSKAFRTIFAGPQEHVTTLQGASLRAHITYDEALKRLSEIDVLVISGGSHEDVVKNKKQPLALIKAFAELQKKNPNRERSLMSVCTGSLFLAEAGILSGLTATTHPDFITKFEIACSNVAQRDMAERVDVVEERYVVNNLRFDLGENEDENPYVLTRKELKEHKRRKSSAGGISPIEEVTNGSGRRMSNARKGSMSLKLSNNRRESVLKRANLRLGGLRVLTTSGVTSGIDGALYLVGALVSDDAADEVARKMCYKWQKGMVVDGVDV</sequence>
<dbReference type="PANTHER" id="PTHR24305">
    <property type="entry name" value="CYTOCHROME P450"/>
    <property type="match status" value="1"/>
</dbReference>
<evidence type="ECO:0000256" key="3">
    <source>
        <dbReference type="ARBA" id="ARBA00004685"/>
    </source>
</evidence>
<feature type="domain" description="DJ-1/PfpI" evidence="16">
    <location>
        <begin position="557"/>
        <end position="710"/>
    </location>
</feature>
<keyword evidence="5 13" id="KW-0349">Heme</keyword>
<dbReference type="FunFam" id="1.10.630.10:FF:000063">
    <property type="entry name" value="Cytochrome P450 monooxygenase"/>
    <property type="match status" value="1"/>
</dbReference>
<keyword evidence="11" id="KW-0503">Monooxygenase</keyword>
<comment type="similarity">
    <text evidence="4">Belongs to the cytochrome P450 family.</text>
</comment>
<evidence type="ECO:0000259" key="16">
    <source>
        <dbReference type="Pfam" id="PF01965"/>
    </source>
</evidence>
<dbReference type="CDD" id="cd11061">
    <property type="entry name" value="CYP67-like"/>
    <property type="match status" value="1"/>
</dbReference>
<dbReference type="OrthoDB" id="6692864at2759"/>
<protein>
    <recommendedName>
        <fullName evidence="16">DJ-1/PfpI domain-containing protein</fullName>
    </recommendedName>
</protein>
<name>A0A0F4G6S1_9PEZI</name>
<evidence type="ECO:0000256" key="2">
    <source>
        <dbReference type="ARBA" id="ARBA00004370"/>
    </source>
</evidence>
<feature type="transmembrane region" description="Helical" evidence="15">
    <location>
        <begin position="346"/>
        <end position="367"/>
    </location>
</feature>
<feature type="transmembrane region" description="Helical" evidence="15">
    <location>
        <begin position="6"/>
        <end position="27"/>
    </location>
</feature>
<reference evidence="17 18" key="1">
    <citation type="submission" date="2015-03" db="EMBL/GenBank/DDBJ databases">
        <title>RNA-seq based gene annotation and comparative genomics of four Zymoseptoria species reveal species-specific pathogenicity related genes and transposable element activity.</title>
        <authorList>
            <person name="Grandaubert J."/>
            <person name="Bhattacharyya A."/>
            <person name="Stukenbrock E.H."/>
        </authorList>
    </citation>
    <scope>NUCLEOTIDE SEQUENCE [LARGE SCALE GENOMIC DNA]</scope>
    <source>
        <strain evidence="17 18">Zb18110</strain>
    </source>
</reference>
<feature type="binding site" description="axial binding residue" evidence="13">
    <location>
        <position position="487"/>
    </location>
    <ligand>
        <name>heme</name>
        <dbReference type="ChEBI" id="CHEBI:30413"/>
    </ligand>
    <ligandPart>
        <name>Fe</name>
        <dbReference type="ChEBI" id="CHEBI:18248"/>
    </ligandPart>
</feature>
<evidence type="ECO:0000256" key="13">
    <source>
        <dbReference type="PIRSR" id="PIRSR602401-1"/>
    </source>
</evidence>
<dbReference type="GO" id="GO:0020037">
    <property type="term" value="F:heme binding"/>
    <property type="evidence" value="ECO:0007669"/>
    <property type="project" value="InterPro"/>
</dbReference>
<dbReference type="GO" id="GO:0016705">
    <property type="term" value="F:oxidoreductase activity, acting on paired donors, with incorporation or reduction of molecular oxygen"/>
    <property type="evidence" value="ECO:0007669"/>
    <property type="project" value="InterPro"/>
</dbReference>
<comment type="pathway">
    <text evidence="3">Mycotoxin biosynthesis.</text>
</comment>
<dbReference type="InterPro" id="IPR050121">
    <property type="entry name" value="Cytochrome_P450_monoxygenase"/>
</dbReference>
<dbReference type="Proteomes" id="UP000033647">
    <property type="component" value="Unassembled WGS sequence"/>
</dbReference>
<keyword evidence="6 15" id="KW-0812">Transmembrane</keyword>
<comment type="cofactor">
    <cofactor evidence="1 13">
        <name>heme</name>
        <dbReference type="ChEBI" id="CHEBI:30413"/>
    </cofactor>
</comment>
<keyword evidence="7 13" id="KW-0479">Metal-binding</keyword>
<dbReference type="SUPFAM" id="SSF52317">
    <property type="entry name" value="Class I glutamine amidotransferase-like"/>
    <property type="match status" value="1"/>
</dbReference>
<evidence type="ECO:0000256" key="15">
    <source>
        <dbReference type="SAM" id="Phobius"/>
    </source>
</evidence>
<evidence type="ECO:0000256" key="9">
    <source>
        <dbReference type="ARBA" id="ARBA00023002"/>
    </source>
</evidence>
<feature type="transmembrane region" description="Helical" evidence="15">
    <location>
        <begin position="39"/>
        <end position="59"/>
    </location>
</feature>
<comment type="caution">
    <text evidence="17">The sequence shown here is derived from an EMBL/GenBank/DDBJ whole genome shotgun (WGS) entry which is preliminary data.</text>
</comment>
<evidence type="ECO:0000256" key="4">
    <source>
        <dbReference type="ARBA" id="ARBA00010617"/>
    </source>
</evidence>
<dbReference type="EMBL" id="LAFY01004412">
    <property type="protein sequence ID" value="KJX93009.1"/>
    <property type="molecule type" value="Genomic_DNA"/>
</dbReference>
<dbReference type="GO" id="GO:0016020">
    <property type="term" value="C:membrane"/>
    <property type="evidence" value="ECO:0007669"/>
    <property type="project" value="UniProtKB-SubCell"/>
</dbReference>
<evidence type="ECO:0000256" key="12">
    <source>
        <dbReference type="ARBA" id="ARBA00023136"/>
    </source>
</evidence>
<proteinExistence type="inferred from homology"/>
<dbReference type="GO" id="GO:0004497">
    <property type="term" value="F:monooxygenase activity"/>
    <property type="evidence" value="ECO:0007669"/>
    <property type="project" value="UniProtKB-KW"/>
</dbReference>
<gene>
    <name evidence="17" type="ORF">TI39_contig4453g00001</name>
</gene>
<comment type="subcellular location">
    <subcellularLocation>
        <location evidence="2">Membrane</location>
    </subcellularLocation>
</comment>
<evidence type="ECO:0000313" key="17">
    <source>
        <dbReference type="EMBL" id="KJX93009.1"/>
    </source>
</evidence>
<dbReference type="AlphaFoldDB" id="A0A0F4G6S1"/>